<dbReference type="PANTHER" id="PTHR43427">
    <property type="entry name" value="CHLORIDE CHANNEL PROTEIN CLC-E"/>
    <property type="match status" value="1"/>
</dbReference>
<feature type="transmembrane region" description="Helical" evidence="5">
    <location>
        <begin position="37"/>
        <end position="59"/>
    </location>
</feature>
<proteinExistence type="predicted"/>
<sequence>MDPFVWKKRSLSITNESSIPYSLPSVEMNIFRYVLKWGFISSLAGAVVGSASALFLVSLDLVTDFRFSHPWTIYLLPVAGLFLGFVYHSYGASSGKGNDLIIEEFQDPKSVLPFRMAPLIYVSTLLTHLVGGSAGREGTAVQMGGAIVDQISRFFSLDEVERKILLIIGVSAGFASVFGTPFAGAIFALEVMVFRKFQYRYLFPSLLAGWIADRVCLQWGVVHTRFIRPDFSKLNMESWIYVLFCGIVCGAVAYLFIRSGRFTSSLFRKYIPHPILRPFVGGLILLLIFLSADMQRFMGLGLETILSSFHTELPKFDFLLKIFFTVLTLSSGWKGGEVTPLFFIGATLGNAIFSFTPLSLSLVVALCLVGVFSAATKTPLACTVMGMELFGMEGFVFIFSICVVSYLVSGKISIYESQLPKIKIET</sequence>
<feature type="transmembrane region" description="Helical" evidence="5">
    <location>
        <begin position="164"/>
        <end position="189"/>
    </location>
</feature>
<feature type="transmembrane region" description="Helical" evidence="5">
    <location>
        <begin position="240"/>
        <end position="257"/>
    </location>
</feature>
<dbReference type="PANTHER" id="PTHR43427:SF12">
    <property type="entry name" value="CHLORIDE TRANSPORTER"/>
    <property type="match status" value="1"/>
</dbReference>
<dbReference type="OrthoDB" id="9767361at2"/>
<feature type="transmembrane region" description="Helical" evidence="5">
    <location>
        <begin position="395"/>
        <end position="414"/>
    </location>
</feature>
<evidence type="ECO:0000256" key="1">
    <source>
        <dbReference type="ARBA" id="ARBA00004141"/>
    </source>
</evidence>
<dbReference type="AlphaFoldDB" id="A0A4R9M3B6"/>
<dbReference type="GO" id="GO:0015108">
    <property type="term" value="F:chloride transmembrane transporter activity"/>
    <property type="evidence" value="ECO:0007669"/>
    <property type="project" value="InterPro"/>
</dbReference>
<dbReference type="InterPro" id="IPR001807">
    <property type="entry name" value="ClC"/>
</dbReference>
<keyword evidence="2 5" id="KW-0812">Transmembrane</keyword>
<comment type="caution">
    <text evidence="6">The sequence shown here is derived from an EMBL/GenBank/DDBJ whole genome shotgun (WGS) entry which is preliminary data.</text>
</comment>
<feature type="transmembrane region" description="Helical" evidence="5">
    <location>
        <begin position="318"/>
        <end position="336"/>
    </location>
</feature>
<reference evidence="6" key="1">
    <citation type="journal article" date="2019" name="PLoS Negl. Trop. Dis.">
        <title>Revisiting the worldwide diversity of Leptospira species in the environment.</title>
        <authorList>
            <person name="Vincent A.T."/>
            <person name="Schiettekatte O."/>
            <person name="Bourhy P."/>
            <person name="Veyrier F.J."/>
            <person name="Picardeau M."/>
        </authorList>
    </citation>
    <scope>NUCLEOTIDE SEQUENCE [LARGE SCALE GENOMIC DNA]</scope>
    <source>
        <strain evidence="6">201300427</strain>
    </source>
</reference>
<dbReference type="SUPFAM" id="SSF81340">
    <property type="entry name" value="Clc chloride channel"/>
    <property type="match status" value="1"/>
</dbReference>
<feature type="transmembrane region" description="Helical" evidence="5">
    <location>
        <begin position="278"/>
        <end position="298"/>
    </location>
</feature>
<gene>
    <name evidence="6" type="ORF">EHS15_04640</name>
</gene>
<dbReference type="EMBL" id="RQHW01000015">
    <property type="protein sequence ID" value="TGN20227.1"/>
    <property type="molecule type" value="Genomic_DNA"/>
</dbReference>
<feature type="transmembrane region" description="Helical" evidence="5">
    <location>
        <begin position="201"/>
        <end position="220"/>
    </location>
</feature>
<evidence type="ECO:0000256" key="4">
    <source>
        <dbReference type="ARBA" id="ARBA00023136"/>
    </source>
</evidence>
<accession>A0A4R9M3B6</accession>
<protein>
    <submittedName>
        <fullName evidence="6">Chloride channel protein</fullName>
    </submittedName>
</protein>
<evidence type="ECO:0000313" key="6">
    <source>
        <dbReference type="EMBL" id="TGN20227.1"/>
    </source>
</evidence>
<organism evidence="6 7">
    <name type="scientific">Leptospira idonii</name>
    <dbReference type="NCBI Taxonomy" id="1193500"/>
    <lineage>
        <taxon>Bacteria</taxon>
        <taxon>Pseudomonadati</taxon>
        <taxon>Spirochaetota</taxon>
        <taxon>Spirochaetia</taxon>
        <taxon>Leptospirales</taxon>
        <taxon>Leptospiraceae</taxon>
        <taxon>Leptospira</taxon>
    </lineage>
</organism>
<keyword evidence="3 5" id="KW-1133">Transmembrane helix</keyword>
<evidence type="ECO:0000256" key="5">
    <source>
        <dbReference type="SAM" id="Phobius"/>
    </source>
</evidence>
<feature type="transmembrane region" description="Helical" evidence="5">
    <location>
        <begin position="71"/>
        <end position="90"/>
    </location>
</feature>
<feature type="transmembrane region" description="Helical" evidence="5">
    <location>
        <begin position="348"/>
        <end position="375"/>
    </location>
</feature>
<evidence type="ECO:0000256" key="3">
    <source>
        <dbReference type="ARBA" id="ARBA00022989"/>
    </source>
</evidence>
<name>A0A4R9M3B6_9LEPT</name>
<evidence type="ECO:0000313" key="7">
    <source>
        <dbReference type="Proteomes" id="UP000298058"/>
    </source>
</evidence>
<comment type="subcellular location">
    <subcellularLocation>
        <location evidence="1">Membrane</location>
        <topology evidence="1">Multi-pass membrane protein</topology>
    </subcellularLocation>
</comment>
<keyword evidence="4 5" id="KW-0472">Membrane</keyword>
<keyword evidence="7" id="KW-1185">Reference proteome</keyword>
<dbReference type="InterPro" id="IPR014743">
    <property type="entry name" value="Cl-channel_core"/>
</dbReference>
<evidence type="ECO:0000256" key="2">
    <source>
        <dbReference type="ARBA" id="ARBA00022692"/>
    </source>
</evidence>
<dbReference type="Proteomes" id="UP000298058">
    <property type="component" value="Unassembled WGS sequence"/>
</dbReference>
<dbReference type="InterPro" id="IPR050368">
    <property type="entry name" value="ClC-type_chloride_channel"/>
</dbReference>
<dbReference type="Pfam" id="PF00654">
    <property type="entry name" value="Voltage_CLC"/>
    <property type="match status" value="1"/>
</dbReference>
<dbReference type="Gene3D" id="1.10.3080.10">
    <property type="entry name" value="Clc chloride channel"/>
    <property type="match status" value="1"/>
</dbReference>
<dbReference type="GO" id="GO:0016020">
    <property type="term" value="C:membrane"/>
    <property type="evidence" value="ECO:0007669"/>
    <property type="project" value="UniProtKB-SubCell"/>
</dbReference>